<evidence type="ECO:0000256" key="4">
    <source>
        <dbReference type="PROSITE-ProRule" id="PRU00409"/>
    </source>
</evidence>
<dbReference type="GO" id="GO:0016874">
    <property type="term" value="F:ligase activity"/>
    <property type="evidence" value="ECO:0007669"/>
    <property type="project" value="UniProtKB-KW"/>
</dbReference>
<keyword evidence="7" id="KW-1185">Reference proteome</keyword>
<name>A0A2T0KHV0_9ACTN</name>
<dbReference type="SUPFAM" id="SSF56059">
    <property type="entry name" value="Glutathione synthetase ATP-binding domain-like"/>
    <property type="match status" value="1"/>
</dbReference>
<feature type="domain" description="ATP-grasp" evidence="5">
    <location>
        <begin position="117"/>
        <end position="316"/>
    </location>
</feature>
<dbReference type="AlphaFoldDB" id="A0A2T0KHV0"/>
<evidence type="ECO:0000259" key="5">
    <source>
        <dbReference type="PROSITE" id="PS50975"/>
    </source>
</evidence>
<dbReference type="EMBL" id="PVMZ01000004">
    <property type="protein sequence ID" value="PRX23008.1"/>
    <property type="molecule type" value="Genomic_DNA"/>
</dbReference>
<dbReference type="GO" id="GO:0046872">
    <property type="term" value="F:metal ion binding"/>
    <property type="evidence" value="ECO:0007669"/>
    <property type="project" value="InterPro"/>
</dbReference>
<organism evidence="6 7">
    <name type="scientific">Actinoplanes italicus</name>
    <dbReference type="NCBI Taxonomy" id="113567"/>
    <lineage>
        <taxon>Bacteria</taxon>
        <taxon>Bacillati</taxon>
        <taxon>Actinomycetota</taxon>
        <taxon>Actinomycetes</taxon>
        <taxon>Micromonosporales</taxon>
        <taxon>Micromonosporaceae</taxon>
        <taxon>Actinoplanes</taxon>
    </lineage>
</organism>
<evidence type="ECO:0000256" key="3">
    <source>
        <dbReference type="ARBA" id="ARBA00022840"/>
    </source>
</evidence>
<keyword evidence="1" id="KW-0436">Ligase</keyword>
<sequence>MTAPLPRVAVVFDFGSATPMSILASARGLAEVVFLCDRDLPHVRPLFEEIRALAPVCDVTGLTDDEILAGPGCAGLAGITTFSESLISRTAALAERLGLPFLDRRTAVAVTDKYTQRRLLAESGVQHTACRLVREPAGLDAALDEVGLPAVLKPRRGAASARTCTVHTRREAAEQLRAFTGGEGDEFVVEQLLAGDPSVAGPEWADYVSVESVISEGEVRHVEVTGKFPLAPPLRETGYVVPSTIGAGTRERVLALTTAALEALGVRHGITHTEVKLTPDGPRIIEVNGRLGGYVADLVRRARGFDLVRAALTVALGLPGEVPDTTYRRHAFQYFLTPPADAVALRRLDGLDDLGRVAGIRFVETFAQPGTALDWRRGTLTYLGIVHGSAPDHRGVLRLVDVVHRTLHIEYDRLPGGAETEPVQ</sequence>
<dbReference type="RefSeq" id="WP_106318087.1">
    <property type="nucleotide sequence ID" value="NZ_BOMO01000022.1"/>
</dbReference>
<dbReference type="Gene3D" id="3.30.470.20">
    <property type="entry name" value="ATP-grasp fold, B domain"/>
    <property type="match status" value="1"/>
</dbReference>
<dbReference type="PANTHER" id="PTHR43585:SF2">
    <property type="entry name" value="ATP-GRASP ENZYME FSQD"/>
    <property type="match status" value="1"/>
</dbReference>
<evidence type="ECO:0000313" key="7">
    <source>
        <dbReference type="Proteomes" id="UP000239415"/>
    </source>
</evidence>
<protein>
    <submittedName>
        <fullName evidence="6">ATP-grasp domain-containing protein</fullName>
    </submittedName>
</protein>
<dbReference type="InterPro" id="IPR011761">
    <property type="entry name" value="ATP-grasp"/>
</dbReference>
<accession>A0A2T0KHV0</accession>
<dbReference type="PROSITE" id="PS50975">
    <property type="entry name" value="ATP_GRASP"/>
    <property type="match status" value="1"/>
</dbReference>
<dbReference type="InterPro" id="IPR052032">
    <property type="entry name" value="ATP-dep_AA_Ligase"/>
</dbReference>
<evidence type="ECO:0000256" key="1">
    <source>
        <dbReference type="ARBA" id="ARBA00022598"/>
    </source>
</evidence>
<dbReference type="OrthoDB" id="24041at2"/>
<reference evidence="6 7" key="1">
    <citation type="submission" date="2018-03" db="EMBL/GenBank/DDBJ databases">
        <title>Genomic Encyclopedia of Archaeal and Bacterial Type Strains, Phase II (KMG-II): from individual species to whole genera.</title>
        <authorList>
            <person name="Goeker M."/>
        </authorList>
    </citation>
    <scope>NUCLEOTIDE SEQUENCE [LARGE SCALE GENOMIC DNA]</scope>
    <source>
        <strain evidence="6 7">DSM 43146</strain>
    </source>
</reference>
<dbReference type="Proteomes" id="UP000239415">
    <property type="component" value="Unassembled WGS sequence"/>
</dbReference>
<gene>
    <name evidence="6" type="ORF">CLV67_104536</name>
</gene>
<evidence type="ECO:0000313" key="6">
    <source>
        <dbReference type="EMBL" id="PRX23008.1"/>
    </source>
</evidence>
<comment type="caution">
    <text evidence="6">The sequence shown here is derived from an EMBL/GenBank/DDBJ whole genome shotgun (WGS) entry which is preliminary data.</text>
</comment>
<dbReference type="Pfam" id="PF13535">
    <property type="entry name" value="ATP-grasp_4"/>
    <property type="match status" value="1"/>
</dbReference>
<evidence type="ECO:0000256" key="2">
    <source>
        <dbReference type="ARBA" id="ARBA00022741"/>
    </source>
</evidence>
<dbReference type="PANTHER" id="PTHR43585">
    <property type="entry name" value="FUMIPYRROLE BIOSYNTHESIS PROTEIN C"/>
    <property type="match status" value="1"/>
</dbReference>
<proteinExistence type="predicted"/>
<dbReference type="GO" id="GO:0005524">
    <property type="term" value="F:ATP binding"/>
    <property type="evidence" value="ECO:0007669"/>
    <property type="project" value="UniProtKB-UniRule"/>
</dbReference>
<keyword evidence="2 4" id="KW-0547">Nucleotide-binding</keyword>
<keyword evidence="3 4" id="KW-0067">ATP-binding</keyword>